<feature type="region of interest" description="Disordered" evidence="2">
    <location>
        <begin position="327"/>
        <end position="357"/>
    </location>
</feature>
<dbReference type="InterPro" id="IPR035979">
    <property type="entry name" value="RBD_domain_sf"/>
</dbReference>
<keyword evidence="1" id="KW-0694">RNA-binding</keyword>
<sequence length="357" mass="39650">MGKSTDMSRAERKAKKRALEDAIPDLPGDNEAGTAEVEKVEKKSKKRKRDGEADDEVIEESKESKKDKKDKKKRRKTEEAEAVEEVQGEVKAPKKDKKSKKDKKLGSAKEEEAPEEVDVDAVMAEEPEAPKKSKKERKAERKAREAAEASAKGPIPTEAPEASMKTNGETAEETAEKKSKKNNRNREKKRKGTSANGETSQSEEGKVSKAARFIVFIGNLPFTATTESITAHFASVKPKSVRHLTQKDNPSKSKGFAFVEFEGYDHMKTCLKLFHHSMFDDGLSAPRKINVELTAGGGGNTKDRKAKIQGKNEKLNEERFRRIHEEEKAKLEKAAEGGKTIDESAIHPSRRGRVPVA</sequence>
<feature type="compositionally biased region" description="Basic residues" evidence="2">
    <location>
        <begin position="348"/>
        <end position="357"/>
    </location>
</feature>
<feature type="compositionally biased region" description="Basic and acidic residues" evidence="2">
    <location>
        <begin position="327"/>
        <end position="345"/>
    </location>
</feature>
<dbReference type="PROSITE" id="PS50102">
    <property type="entry name" value="RRM"/>
    <property type="match status" value="1"/>
</dbReference>
<dbReference type="InterPro" id="IPR034228">
    <property type="entry name" value="Nop6_RRM"/>
</dbReference>
<reference evidence="4 5" key="1">
    <citation type="submission" date="2016-04" db="EMBL/GenBank/DDBJ databases">
        <title>A degradative enzymes factory behind the ericoid mycorrhizal symbiosis.</title>
        <authorList>
            <consortium name="DOE Joint Genome Institute"/>
            <person name="Martino E."/>
            <person name="Morin E."/>
            <person name="Grelet G."/>
            <person name="Kuo A."/>
            <person name="Kohler A."/>
            <person name="Daghino S."/>
            <person name="Barry K."/>
            <person name="Choi C."/>
            <person name="Cichocki N."/>
            <person name="Clum A."/>
            <person name="Copeland A."/>
            <person name="Hainaut M."/>
            <person name="Haridas S."/>
            <person name="Labutti K."/>
            <person name="Lindquist E."/>
            <person name="Lipzen A."/>
            <person name="Khouja H.-R."/>
            <person name="Murat C."/>
            <person name="Ohm R."/>
            <person name="Olson A."/>
            <person name="Spatafora J."/>
            <person name="Veneault-Fourrey C."/>
            <person name="Henrissat B."/>
            <person name="Grigoriev I."/>
            <person name="Martin F."/>
            <person name="Perotto S."/>
        </authorList>
    </citation>
    <scope>NUCLEOTIDE SEQUENCE [LARGE SCALE GENOMIC DNA]</scope>
    <source>
        <strain evidence="4 5">E</strain>
    </source>
</reference>
<protein>
    <recommendedName>
        <fullName evidence="3">RRM domain-containing protein</fullName>
    </recommendedName>
</protein>
<dbReference type="EMBL" id="KZ613846">
    <property type="protein sequence ID" value="PMD57464.1"/>
    <property type="molecule type" value="Genomic_DNA"/>
</dbReference>
<dbReference type="Proteomes" id="UP000235371">
    <property type="component" value="Unassembled WGS sequence"/>
</dbReference>
<dbReference type="OrthoDB" id="167718at2759"/>
<dbReference type="FunFam" id="3.30.70.330:FF:000376">
    <property type="entry name" value="Putative RNA binding protein"/>
    <property type="match status" value="1"/>
</dbReference>
<feature type="compositionally biased region" description="Acidic residues" evidence="2">
    <location>
        <begin position="112"/>
        <end position="127"/>
    </location>
</feature>
<dbReference type="Pfam" id="PF00076">
    <property type="entry name" value="RRM_1"/>
    <property type="match status" value="1"/>
</dbReference>
<dbReference type="CDD" id="cd12400">
    <property type="entry name" value="RRM_Nop6"/>
    <property type="match status" value="1"/>
</dbReference>
<feature type="region of interest" description="Disordered" evidence="2">
    <location>
        <begin position="1"/>
        <end position="206"/>
    </location>
</feature>
<dbReference type="SMART" id="SM00360">
    <property type="entry name" value="RRM"/>
    <property type="match status" value="1"/>
</dbReference>
<feature type="compositionally biased region" description="Basic residues" evidence="2">
    <location>
        <begin position="94"/>
        <end position="103"/>
    </location>
</feature>
<feature type="compositionally biased region" description="Basic and acidic residues" evidence="2">
    <location>
        <begin position="137"/>
        <end position="147"/>
    </location>
</feature>
<dbReference type="RefSeq" id="XP_024734368.1">
    <property type="nucleotide sequence ID" value="XM_024887041.1"/>
</dbReference>
<feature type="compositionally biased region" description="Basic residues" evidence="2">
    <location>
        <begin position="178"/>
        <end position="192"/>
    </location>
</feature>
<keyword evidence="5" id="KW-1185">Reference proteome</keyword>
<dbReference type="InParanoid" id="A0A2J6T360"/>
<dbReference type="AlphaFoldDB" id="A0A2J6T360"/>
<dbReference type="InterPro" id="IPR012677">
    <property type="entry name" value="Nucleotide-bd_a/b_plait_sf"/>
</dbReference>
<gene>
    <name evidence="4" type="ORF">K444DRAFT_665030</name>
</gene>
<evidence type="ECO:0000256" key="1">
    <source>
        <dbReference type="PROSITE-ProRule" id="PRU00176"/>
    </source>
</evidence>
<dbReference type="InterPro" id="IPR000504">
    <property type="entry name" value="RRM_dom"/>
</dbReference>
<evidence type="ECO:0000259" key="3">
    <source>
        <dbReference type="PROSITE" id="PS50102"/>
    </source>
</evidence>
<proteinExistence type="predicted"/>
<organism evidence="4 5">
    <name type="scientific">Hyaloscypha bicolor E</name>
    <dbReference type="NCBI Taxonomy" id="1095630"/>
    <lineage>
        <taxon>Eukaryota</taxon>
        <taxon>Fungi</taxon>
        <taxon>Dikarya</taxon>
        <taxon>Ascomycota</taxon>
        <taxon>Pezizomycotina</taxon>
        <taxon>Leotiomycetes</taxon>
        <taxon>Helotiales</taxon>
        <taxon>Hyaloscyphaceae</taxon>
        <taxon>Hyaloscypha</taxon>
        <taxon>Hyaloscypha bicolor</taxon>
    </lineage>
</organism>
<feature type="compositionally biased region" description="Basic and acidic residues" evidence="2">
    <location>
        <begin position="1"/>
        <end position="11"/>
    </location>
</feature>
<feature type="compositionally biased region" description="Polar residues" evidence="2">
    <location>
        <begin position="193"/>
        <end position="202"/>
    </location>
</feature>
<dbReference type="GeneID" id="36595117"/>
<evidence type="ECO:0000313" key="4">
    <source>
        <dbReference type="EMBL" id="PMD57464.1"/>
    </source>
</evidence>
<dbReference type="STRING" id="1095630.A0A2J6T360"/>
<accession>A0A2J6T360</accession>
<evidence type="ECO:0000313" key="5">
    <source>
        <dbReference type="Proteomes" id="UP000235371"/>
    </source>
</evidence>
<dbReference type="GO" id="GO:0003723">
    <property type="term" value="F:RNA binding"/>
    <property type="evidence" value="ECO:0007669"/>
    <property type="project" value="UniProtKB-UniRule"/>
</dbReference>
<evidence type="ECO:0000256" key="2">
    <source>
        <dbReference type="SAM" id="MobiDB-lite"/>
    </source>
</evidence>
<dbReference type="Gene3D" id="3.30.70.330">
    <property type="match status" value="1"/>
</dbReference>
<dbReference type="SUPFAM" id="SSF54928">
    <property type="entry name" value="RNA-binding domain, RBD"/>
    <property type="match status" value="1"/>
</dbReference>
<feature type="domain" description="RRM" evidence="3">
    <location>
        <begin position="213"/>
        <end position="296"/>
    </location>
</feature>
<name>A0A2J6T360_9HELO</name>